<dbReference type="Gene3D" id="3.40.50.12780">
    <property type="entry name" value="N-terminal domain of ligase-like"/>
    <property type="match status" value="1"/>
</dbReference>
<dbReference type="PROSITE" id="PS00455">
    <property type="entry name" value="AMP_BINDING"/>
    <property type="match status" value="1"/>
</dbReference>
<gene>
    <name evidence="2" type="ORF">METZ01_LOCUS202123</name>
</gene>
<dbReference type="Pfam" id="PF00501">
    <property type="entry name" value="AMP-binding"/>
    <property type="match status" value="1"/>
</dbReference>
<dbReference type="InterPro" id="IPR020845">
    <property type="entry name" value="AMP-binding_CS"/>
</dbReference>
<dbReference type="InterPro" id="IPR042099">
    <property type="entry name" value="ANL_N_sf"/>
</dbReference>
<evidence type="ECO:0000313" key="2">
    <source>
        <dbReference type="EMBL" id="SVB49269.1"/>
    </source>
</evidence>
<dbReference type="AlphaFoldDB" id="A0A382EFV8"/>
<dbReference type="PANTHER" id="PTHR43767">
    <property type="entry name" value="LONG-CHAIN-FATTY-ACID--COA LIGASE"/>
    <property type="match status" value="1"/>
</dbReference>
<proteinExistence type="predicted"/>
<feature type="domain" description="AMP-dependent synthetase/ligase" evidence="1">
    <location>
        <begin position="10"/>
        <end position="350"/>
    </location>
</feature>
<accession>A0A382EFV8</accession>
<dbReference type="PANTHER" id="PTHR43767:SF1">
    <property type="entry name" value="NONRIBOSOMAL PEPTIDE SYNTHASE PES1 (EUROFUNG)-RELATED"/>
    <property type="match status" value="1"/>
</dbReference>
<dbReference type="InterPro" id="IPR020459">
    <property type="entry name" value="AMP-binding"/>
</dbReference>
<sequence>MENNIGSILTRRAELNASREAYVDSQSGLRLTFKELNDRTNQVANMLLDLGVKKGDRVGIMMMNSAEFFESYFAIAKIGGVVVPLNWRLVADELEFILKDSGTTTLIFGDEFTDLATDLNGRGDKTDIRTWLHSAPVDSESHYARDYEVLRNAASTDEPVCAISDDDLLYIMYTSGTTGLPKGVVHSHATTFWALLTFQATADMHDGDRYLAALPMFHVGSLTPITLNVYAGVTSIVMREFDPTRAWELFGEENINNALLVPAMLNFMIQVGDLDRFDHSNLRWIQSGASPLPVSLIQQYADIGIDIHQIYGLTESCGPACLITGEDAIARIGSTGRAFFHTDVRIVNESG</sequence>
<dbReference type="InterPro" id="IPR000873">
    <property type="entry name" value="AMP-dep_synth/lig_dom"/>
</dbReference>
<protein>
    <recommendedName>
        <fullName evidence="1">AMP-dependent synthetase/ligase domain-containing protein</fullName>
    </recommendedName>
</protein>
<dbReference type="PRINTS" id="PR00154">
    <property type="entry name" value="AMPBINDING"/>
</dbReference>
<dbReference type="InterPro" id="IPR050237">
    <property type="entry name" value="ATP-dep_AMP-bd_enzyme"/>
</dbReference>
<name>A0A382EFV8_9ZZZZ</name>
<evidence type="ECO:0000259" key="1">
    <source>
        <dbReference type="Pfam" id="PF00501"/>
    </source>
</evidence>
<dbReference type="EMBL" id="UINC01044178">
    <property type="protein sequence ID" value="SVB49269.1"/>
    <property type="molecule type" value="Genomic_DNA"/>
</dbReference>
<reference evidence="2" key="1">
    <citation type="submission" date="2018-05" db="EMBL/GenBank/DDBJ databases">
        <authorList>
            <person name="Lanie J.A."/>
            <person name="Ng W.-L."/>
            <person name="Kazmierczak K.M."/>
            <person name="Andrzejewski T.M."/>
            <person name="Davidsen T.M."/>
            <person name="Wayne K.J."/>
            <person name="Tettelin H."/>
            <person name="Glass J.I."/>
            <person name="Rusch D."/>
            <person name="Podicherti R."/>
            <person name="Tsui H.-C.T."/>
            <person name="Winkler M.E."/>
        </authorList>
    </citation>
    <scope>NUCLEOTIDE SEQUENCE</scope>
</reference>
<organism evidence="2">
    <name type="scientific">marine metagenome</name>
    <dbReference type="NCBI Taxonomy" id="408172"/>
    <lineage>
        <taxon>unclassified sequences</taxon>
        <taxon>metagenomes</taxon>
        <taxon>ecological metagenomes</taxon>
    </lineage>
</organism>
<dbReference type="SUPFAM" id="SSF56801">
    <property type="entry name" value="Acetyl-CoA synthetase-like"/>
    <property type="match status" value="1"/>
</dbReference>
<feature type="non-terminal residue" evidence="2">
    <location>
        <position position="351"/>
    </location>
</feature>